<accession>A0A2H0WX78</accession>
<comment type="caution">
    <text evidence="1">The sequence shown here is derived from an EMBL/GenBank/DDBJ whole genome shotgun (WGS) entry which is preliminary data.</text>
</comment>
<feature type="non-terminal residue" evidence="1">
    <location>
        <position position="73"/>
    </location>
</feature>
<organism evidence="1 2">
    <name type="scientific">Candidatus Portnoybacteria bacterium CG09_land_8_20_14_0_10_44_13</name>
    <dbReference type="NCBI Taxonomy" id="1974811"/>
    <lineage>
        <taxon>Bacteria</taxon>
        <taxon>Candidatus Portnoyibacteriota</taxon>
    </lineage>
</organism>
<gene>
    <name evidence="1" type="ORF">COT61_03385</name>
</gene>
<protein>
    <submittedName>
        <fullName evidence="1">Uncharacterized protein</fullName>
    </submittedName>
</protein>
<sequence length="73" mass="8157">MKPEAFSPRELLDRIAVRVTKNEKEVGQKVVYAGPGASIALLENLFQERLDYSRVPDEGLVITGTVMEIEIEP</sequence>
<dbReference type="AlphaFoldDB" id="A0A2H0WX78"/>
<proteinExistence type="predicted"/>
<evidence type="ECO:0000313" key="1">
    <source>
        <dbReference type="EMBL" id="PIS16548.1"/>
    </source>
</evidence>
<dbReference type="Proteomes" id="UP000229080">
    <property type="component" value="Unassembled WGS sequence"/>
</dbReference>
<evidence type="ECO:0000313" key="2">
    <source>
        <dbReference type="Proteomes" id="UP000229080"/>
    </source>
</evidence>
<name>A0A2H0WX78_9BACT</name>
<reference evidence="2" key="1">
    <citation type="submission" date="2017-09" db="EMBL/GenBank/DDBJ databases">
        <title>Depth-based differentiation of microbial function through sediment-hosted aquifers and enrichment of novel symbionts in the deep terrestrial subsurface.</title>
        <authorList>
            <person name="Probst A.J."/>
            <person name="Ladd B."/>
            <person name="Jarett J.K."/>
            <person name="Geller-Mcgrath D.E."/>
            <person name="Sieber C.M.K."/>
            <person name="Emerson J.B."/>
            <person name="Anantharaman K."/>
            <person name="Thomas B.C."/>
            <person name="Malmstrom R."/>
            <person name="Stieglmeier M."/>
            <person name="Klingl A."/>
            <person name="Woyke T."/>
            <person name="Ryan C.M."/>
            <person name="Banfield J.F."/>
        </authorList>
    </citation>
    <scope>NUCLEOTIDE SEQUENCE [LARGE SCALE GENOMIC DNA]</scope>
</reference>
<dbReference type="EMBL" id="PEZF01000108">
    <property type="protein sequence ID" value="PIS16548.1"/>
    <property type="molecule type" value="Genomic_DNA"/>
</dbReference>